<evidence type="ECO:0000313" key="2">
    <source>
        <dbReference type="Proteomes" id="UP000218606"/>
    </source>
</evidence>
<dbReference type="Proteomes" id="UP000218606">
    <property type="component" value="Plasmid pP13_g"/>
</dbReference>
<evidence type="ECO:0008006" key="3">
    <source>
        <dbReference type="Google" id="ProtNLM"/>
    </source>
</evidence>
<protein>
    <recommendedName>
        <fullName evidence="3">Histidinol dehydrogenase</fullName>
    </recommendedName>
</protein>
<dbReference type="EMBL" id="CP010774">
    <property type="protein sequence ID" value="ATG46032.1"/>
    <property type="molecule type" value="Genomic_DNA"/>
</dbReference>
<name>A0AAN1GVR5_9RHOB</name>
<keyword evidence="1" id="KW-0614">Plasmid</keyword>
<sequence>MPLYIRDDSVDALAEQVKKLTGASSKTDAVRAALQAQLEAAKNKKPLLERIHELQGQADEIGAADPAFDMKKFSDSMWEDA</sequence>
<evidence type="ECO:0000313" key="1">
    <source>
        <dbReference type="EMBL" id="ATG46032.1"/>
    </source>
</evidence>
<proteinExistence type="predicted"/>
<dbReference type="RefSeq" id="WP_096873637.1">
    <property type="nucleotide sequence ID" value="NZ_CP010774.1"/>
</dbReference>
<dbReference type="InterPro" id="IPR011660">
    <property type="entry name" value="VapB-like"/>
</dbReference>
<dbReference type="Pfam" id="PF07704">
    <property type="entry name" value="PSK_trans_fac"/>
    <property type="match status" value="1"/>
</dbReference>
<reference evidence="1 2" key="1">
    <citation type="journal article" date="2017" name="Front. Microbiol.">
        <title>Phaeobacter piscinae sp. nov., a species of the Roseobacter group and potential aquaculture probiont.</title>
        <authorList>
            <person name="Sonnenschein E.C."/>
            <person name="Phippen C.B.W."/>
            <person name="Nielsen K.F."/>
            <person name="Mateiu R.V."/>
            <person name="Melchiorsen J."/>
            <person name="Gram L."/>
            <person name="Overmann J."/>
            <person name="Freese H.M."/>
        </authorList>
    </citation>
    <scope>NUCLEOTIDE SEQUENCE [LARGE SCALE GENOMIC DNA]</scope>
    <source>
        <strain evidence="1 2">P13</strain>
    </source>
</reference>
<dbReference type="AlphaFoldDB" id="A0AAN1GVR5"/>
<gene>
    <name evidence="1" type="ORF">PhaeoP13_04150</name>
</gene>
<organism evidence="1 2">
    <name type="scientific">Phaeobacter piscinae</name>
    <dbReference type="NCBI Taxonomy" id="1580596"/>
    <lineage>
        <taxon>Bacteria</taxon>
        <taxon>Pseudomonadati</taxon>
        <taxon>Pseudomonadota</taxon>
        <taxon>Alphaproteobacteria</taxon>
        <taxon>Rhodobacterales</taxon>
        <taxon>Roseobacteraceae</taxon>
        <taxon>Phaeobacter</taxon>
    </lineage>
</organism>
<geneLocation type="plasmid" evidence="2">
    <name>pp13_g</name>
</geneLocation>
<accession>A0AAN1GVR5</accession>